<reference evidence="5" key="3">
    <citation type="submission" date="2025-04" db="UniProtKB">
        <authorList>
            <consortium name="RefSeq"/>
        </authorList>
    </citation>
    <scope>IDENTIFICATION</scope>
    <source>
        <strain evidence="5">CBS 781.70</strain>
    </source>
</reference>
<reference evidence="3 5" key="1">
    <citation type="submission" date="2020-01" db="EMBL/GenBank/DDBJ databases">
        <authorList>
            <consortium name="DOE Joint Genome Institute"/>
            <person name="Haridas S."/>
            <person name="Albert R."/>
            <person name="Binder M."/>
            <person name="Bloem J."/>
            <person name="Labutti K."/>
            <person name="Salamov A."/>
            <person name="Andreopoulos B."/>
            <person name="Baker S.E."/>
            <person name="Barry K."/>
            <person name="Bills G."/>
            <person name="Bluhm B.H."/>
            <person name="Cannon C."/>
            <person name="Castanera R."/>
            <person name="Culley D.E."/>
            <person name="Daum C."/>
            <person name="Ezra D."/>
            <person name="Gonzalez J.B."/>
            <person name="Henrissat B."/>
            <person name="Kuo A."/>
            <person name="Liang C."/>
            <person name="Lipzen A."/>
            <person name="Lutzoni F."/>
            <person name="Magnuson J."/>
            <person name="Mondo S."/>
            <person name="Nolan M."/>
            <person name="Ohm R."/>
            <person name="Pangilinan J."/>
            <person name="Park H.-J."/>
            <person name="Ramirez L."/>
            <person name="Alfaro M."/>
            <person name="Sun H."/>
            <person name="Tritt A."/>
            <person name="Yoshinaga Y."/>
            <person name="Zwiers L.-H."/>
            <person name="Turgeon B.G."/>
            <person name="Goodwin S.B."/>
            <person name="Spatafora J.W."/>
            <person name="Crous P.W."/>
            <person name="Grigoriev I.V."/>
        </authorList>
    </citation>
    <scope>NUCLEOTIDE SEQUENCE</scope>
    <source>
        <strain evidence="3 5">CBS 781.70</strain>
    </source>
</reference>
<organism evidence="3">
    <name type="scientific">Eremomyces bilateralis CBS 781.70</name>
    <dbReference type="NCBI Taxonomy" id="1392243"/>
    <lineage>
        <taxon>Eukaryota</taxon>
        <taxon>Fungi</taxon>
        <taxon>Dikarya</taxon>
        <taxon>Ascomycota</taxon>
        <taxon>Pezizomycotina</taxon>
        <taxon>Dothideomycetes</taxon>
        <taxon>Dothideomycetes incertae sedis</taxon>
        <taxon>Eremomycetales</taxon>
        <taxon>Eremomycetaceae</taxon>
        <taxon>Eremomyces</taxon>
    </lineage>
</organism>
<sequence length="314" mass="32300">MAMASGEMRLGTIDKDDLAKDGPPPIKVPEGWKAIWNEHYKEWFYVNIYTKQSQWERPTEPIYPPPASESAVPVPPPAYDDTPRQSGPEKGDRLGSNNPFSPQNTGSASGSGQPNISDDERIARQLQEEENARRGASDSYYNGGPQGAAPNYGGPSHSPGPAGPYDPSQQYGAVSDKGSGRKSGLLGKLLGKAQGKLPIGAGGQGYQGGGGYYPGPHQSQYGYPPQHGYYNQGHGMPYGPHGGHGGFPYGGGYGGGGRRRGMGAGGGAALGLGAGLVGGALIGDAIGDAHEDGYEDGYEDGGGDFGGDDGGGGD</sequence>
<accession>A0A6G1G978</accession>
<feature type="region of interest" description="Disordered" evidence="1">
    <location>
        <begin position="1"/>
        <end position="26"/>
    </location>
</feature>
<dbReference type="PROSITE" id="PS50020">
    <property type="entry name" value="WW_DOMAIN_2"/>
    <property type="match status" value="1"/>
</dbReference>
<feature type="compositionally biased region" description="Polar residues" evidence="1">
    <location>
        <begin position="95"/>
        <end position="116"/>
    </location>
</feature>
<feature type="region of interest" description="Disordered" evidence="1">
    <location>
        <begin position="55"/>
        <end position="181"/>
    </location>
</feature>
<dbReference type="PROSITE" id="PS01159">
    <property type="entry name" value="WW_DOMAIN_1"/>
    <property type="match status" value="1"/>
</dbReference>
<dbReference type="InterPro" id="IPR001202">
    <property type="entry name" value="WW_dom"/>
</dbReference>
<dbReference type="CDD" id="cd00201">
    <property type="entry name" value="WW"/>
    <property type="match status" value="1"/>
</dbReference>
<feature type="compositionally biased region" description="Acidic residues" evidence="1">
    <location>
        <begin position="293"/>
        <end position="302"/>
    </location>
</feature>
<dbReference type="Proteomes" id="UP000504638">
    <property type="component" value="Unplaced"/>
</dbReference>
<dbReference type="RefSeq" id="XP_033536204.1">
    <property type="nucleotide sequence ID" value="XM_033681776.1"/>
</dbReference>
<feature type="region of interest" description="Disordered" evidence="1">
    <location>
        <begin position="288"/>
        <end position="314"/>
    </location>
</feature>
<dbReference type="AlphaFoldDB" id="A0A6G1G978"/>
<keyword evidence="4" id="KW-1185">Reference proteome</keyword>
<feature type="compositionally biased region" description="Basic and acidic residues" evidence="1">
    <location>
        <begin position="81"/>
        <end position="93"/>
    </location>
</feature>
<dbReference type="EMBL" id="ML975153">
    <property type="protein sequence ID" value="KAF1814573.1"/>
    <property type="molecule type" value="Genomic_DNA"/>
</dbReference>
<dbReference type="SUPFAM" id="SSF51045">
    <property type="entry name" value="WW domain"/>
    <property type="match status" value="1"/>
</dbReference>
<dbReference type="Pfam" id="PF00397">
    <property type="entry name" value="WW"/>
    <property type="match status" value="1"/>
</dbReference>
<name>A0A6G1G978_9PEZI</name>
<feature type="domain" description="WW" evidence="2">
    <location>
        <begin position="26"/>
        <end position="60"/>
    </location>
</feature>
<dbReference type="GeneID" id="54422346"/>
<reference evidence="5" key="2">
    <citation type="submission" date="2020-04" db="EMBL/GenBank/DDBJ databases">
        <authorList>
            <consortium name="NCBI Genome Project"/>
        </authorList>
    </citation>
    <scope>NUCLEOTIDE SEQUENCE</scope>
    <source>
        <strain evidence="5">CBS 781.70</strain>
    </source>
</reference>
<dbReference type="InterPro" id="IPR036020">
    <property type="entry name" value="WW_dom_sf"/>
</dbReference>
<evidence type="ECO:0000259" key="2">
    <source>
        <dbReference type="PROSITE" id="PS50020"/>
    </source>
</evidence>
<evidence type="ECO:0000256" key="1">
    <source>
        <dbReference type="SAM" id="MobiDB-lite"/>
    </source>
</evidence>
<evidence type="ECO:0000313" key="3">
    <source>
        <dbReference type="EMBL" id="KAF1814573.1"/>
    </source>
</evidence>
<dbReference type="OrthoDB" id="2530521at2759"/>
<protein>
    <recommendedName>
        <fullName evidence="2">WW domain-containing protein</fullName>
    </recommendedName>
</protein>
<gene>
    <name evidence="3 5" type="ORF">P152DRAFT_480736</name>
</gene>
<proteinExistence type="predicted"/>
<evidence type="ECO:0000313" key="5">
    <source>
        <dbReference type="RefSeq" id="XP_033536204.1"/>
    </source>
</evidence>
<dbReference type="Gene3D" id="2.20.70.10">
    <property type="match status" value="1"/>
</dbReference>
<feature type="compositionally biased region" description="Gly residues" evidence="1">
    <location>
        <begin position="303"/>
        <end position="314"/>
    </location>
</feature>
<evidence type="ECO:0000313" key="4">
    <source>
        <dbReference type="Proteomes" id="UP000504638"/>
    </source>
</evidence>
<feature type="compositionally biased region" description="Pro residues" evidence="1">
    <location>
        <begin position="61"/>
        <end position="78"/>
    </location>
</feature>
<feature type="compositionally biased region" description="Basic and acidic residues" evidence="1">
    <location>
        <begin position="118"/>
        <end position="136"/>
    </location>
</feature>
<dbReference type="SMART" id="SM00456">
    <property type="entry name" value="WW"/>
    <property type="match status" value="1"/>
</dbReference>